<keyword evidence="1" id="KW-0560">Oxidoreductase</keyword>
<dbReference type="InterPro" id="IPR018170">
    <property type="entry name" value="Aldo/ket_reductase_CS"/>
</dbReference>
<dbReference type="FunFam" id="3.20.20.100:FF:000004">
    <property type="entry name" value="Oxidoreductase, aldo/keto reductase"/>
    <property type="match status" value="1"/>
</dbReference>
<evidence type="ECO:0000256" key="1">
    <source>
        <dbReference type="ARBA" id="ARBA00023002"/>
    </source>
</evidence>
<organism evidence="3 4">
    <name type="scientific">Methylacidiphilum caldifontis</name>
    <dbReference type="NCBI Taxonomy" id="2795386"/>
    <lineage>
        <taxon>Bacteria</taxon>
        <taxon>Pseudomonadati</taxon>
        <taxon>Verrucomicrobiota</taxon>
        <taxon>Methylacidiphilae</taxon>
        <taxon>Methylacidiphilales</taxon>
        <taxon>Methylacidiphilaceae</taxon>
        <taxon>Methylacidiphilum (ex Ratnadevi et al. 2023)</taxon>
    </lineage>
</organism>
<feature type="domain" description="NADP-dependent oxidoreductase" evidence="2">
    <location>
        <begin position="15"/>
        <end position="310"/>
    </location>
</feature>
<name>A0A4Y8PF93_9BACT</name>
<accession>A0A4Y8PF93</accession>
<evidence type="ECO:0000313" key="3">
    <source>
        <dbReference type="EMBL" id="TFE70616.1"/>
    </source>
</evidence>
<gene>
    <name evidence="3" type="ORF">A7Q10_05950</name>
</gene>
<evidence type="ECO:0000259" key="2">
    <source>
        <dbReference type="Pfam" id="PF00248"/>
    </source>
</evidence>
<dbReference type="InterPro" id="IPR036812">
    <property type="entry name" value="NAD(P)_OxRdtase_dom_sf"/>
</dbReference>
<keyword evidence="4" id="KW-1185">Reference proteome</keyword>
<dbReference type="InterPro" id="IPR023210">
    <property type="entry name" value="NADP_OxRdtase_dom"/>
</dbReference>
<dbReference type="PANTHER" id="PTHR43364:SF4">
    <property type="entry name" value="NAD(P)-LINKED OXIDOREDUCTASE SUPERFAMILY PROTEIN"/>
    <property type="match status" value="1"/>
</dbReference>
<protein>
    <submittedName>
        <fullName evidence="3">General stress protein</fullName>
    </submittedName>
</protein>
<comment type="caution">
    <text evidence="3">The sequence shown here is derived from an EMBL/GenBank/DDBJ whole genome shotgun (WGS) entry which is preliminary data.</text>
</comment>
<dbReference type="CDD" id="cd19148">
    <property type="entry name" value="AKR_AKR11B1"/>
    <property type="match status" value="1"/>
</dbReference>
<dbReference type="PROSITE" id="PS00062">
    <property type="entry name" value="ALDOKETO_REDUCTASE_2"/>
    <property type="match status" value="1"/>
</dbReference>
<dbReference type="EMBL" id="LXQC01000113">
    <property type="protein sequence ID" value="TFE70616.1"/>
    <property type="molecule type" value="Genomic_DNA"/>
</dbReference>
<dbReference type="Pfam" id="PF00248">
    <property type="entry name" value="Aldo_ket_red"/>
    <property type="match status" value="1"/>
</dbReference>
<dbReference type="AlphaFoldDB" id="A0A4Y8PF93"/>
<dbReference type="OrthoDB" id="9804790at2"/>
<dbReference type="SUPFAM" id="SSF51430">
    <property type="entry name" value="NAD(P)-linked oxidoreductase"/>
    <property type="match status" value="1"/>
</dbReference>
<dbReference type="Gene3D" id="3.20.20.100">
    <property type="entry name" value="NADP-dependent oxidoreductase domain"/>
    <property type="match status" value="1"/>
</dbReference>
<dbReference type="RefSeq" id="WP_134439563.1">
    <property type="nucleotide sequence ID" value="NZ_LXQC01000113.1"/>
</dbReference>
<dbReference type="InterPro" id="IPR050523">
    <property type="entry name" value="AKR_Detox_Biosynth"/>
</dbReference>
<evidence type="ECO:0000313" key="4">
    <source>
        <dbReference type="Proteomes" id="UP000297713"/>
    </source>
</evidence>
<dbReference type="PANTHER" id="PTHR43364">
    <property type="entry name" value="NADH-SPECIFIC METHYLGLYOXAL REDUCTASE-RELATED"/>
    <property type="match status" value="1"/>
</dbReference>
<dbReference type="GO" id="GO:0005829">
    <property type="term" value="C:cytosol"/>
    <property type="evidence" value="ECO:0007669"/>
    <property type="project" value="TreeGrafter"/>
</dbReference>
<dbReference type="Proteomes" id="UP000297713">
    <property type="component" value="Unassembled WGS sequence"/>
</dbReference>
<reference evidence="3 4" key="1">
    <citation type="submission" date="2016-05" db="EMBL/GenBank/DDBJ databases">
        <title>Diversity and Homogeneity among Thermoacidophilic Verrucomicrobia Methanotrophs Linked with Geographical Origin.</title>
        <authorList>
            <person name="Erikstad H.-A."/>
            <person name="Smestad N.B."/>
            <person name="Ceballos R.M."/>
            <person name="Birkeland N.-K."/>
        </authorList>
    </citation>
    <scope>NUCLEOTIDE SEQUENCE [LARGE SCALE GENOMIC DNA]</scope>
    <source>
        <strain evidence="3 4">Phi</strain>
    </source>
</reference>
<dbReference type="GO" id="GO:0016491">
    <property type="term" value="F:oxidoreductase activity"/>
    <property type="evidence" value="ECO:0007669"/>
    <property type="project" value="UniProtKB-KW"/>
</dbReference>
<sequence>MEYIQLDPIDKKVSRIGLGTWVMGGWMWGGADEKEAIQTIIKAIEWGINLIDTAPIYGFGRAEEIVGKALKLVGNSFPFVIATKFGLEWNERGEIRRNSSPARIRQEIEASLSRLGLPVIDLYQVHWPDAQVPFEETAYALLKLKEEGKIRAIGVSNFSPNQVELFRKGGPLHTLQPPYNLFERAIEKDLLPYCLQQGIATLTYGVLCRGLLTGKFHPHTTFPEGDLRNYDPKFQGENFRCYLQAVEKLRPIAAKYGKSLAQFAAGWALGQPGVSIVLWGARRPTQIKEALGSTGWHLNKEDLDQIDTILAQTIPRPIGPEFMAPLEN</sequence>
<proteinExistence type="predicted"/>